<reference evidence="1" key="1">
    <citation type="submission" date="2020-08" db="EMBL/GenBank/DDBJ databases">
        <title>Multicomponent nature underlies the extraordinary mechanical properties of spider dragline silk.</title>
        <authorList>
            <person name="Kono N."/>
            <person name="Nakamura H."/>
            <person name="Mori M."/>
            <person name="Yoshida Y."/>
            <person name="Ohtoshi R."/>
            <person name="Malay A.D."/>
            <person name="Moran D.A.P."/>
            <person name="Tomita M."/>
            <person name="Numata K."/>
            <person name="Arakawa K."/>
        </authorList>
    </citation>
    <scope>NUCLEOTIDE SEQUENCE</scope>
</reference>
<protein>
    <submittedName>
        <fullName evidence="1">Uncharacterized protein</fullName>
    </submittedName>
</protein>
<dbReference type="AlphaFoldDB" id="A0A8X7CNC3"/>
<evidence type="ECO:0000313" key="1">
    <source>
        <dbReference type="EMBL" id="GFY74391.1"/>
    </source>
</evidence>
<dbReference type="EMBL" id="BMAV01020708">
    <property type="protein sequence ID" value="GFY74391.1"/>
    <property type="molecule type" value="Genomic_DNA"/>
</dbReference>
<evidence type="ECO:0000313" key="2">
    <source>
        <dbReference type="Proteomes" id="UP000886998"/>
    </source>
</evidence>
<gene>
    <name evidence="1" type="ORF">TNIN_499911</name>
</gene>
<name>A0A8X7CNC3_9ARAC</name>
<sequence length="96" mass="11088">MAKKSPLSLSNSPLLRISIEDDWTRTITPFPMLQLQQIRSSTLQVTDRNITLVAHLSNFLTQFTCKPLVRDDYELNAAPLLRIDIRLIPRLIWNSL</sequence>
<keyword evidence="2" id="KW-1185">Reference proteome</keyword>
<comment type="caution">
    <text evidence="1">The sequence shown here is derived from an EMBL/GenBank/DDBJ whole genome shotgun (WGS) entry which is preliminary data.</text>
</comment>
<dbReference type="Proteomes" id="UP000886998">
    <property type="component" value="Unassembled WGS sequence"/>
</dbReference>
<proteinExistence type="predicted"/>
<organism evidence="1 2">
    <name type="scientific">Trichonephila inaurata madagascariensis</name>
    <dbReference type="NCBI Taxonomy" id="2747483"/>
    <lineage>
        <taxon>Eukaryota</taxon>
        <taxon>Metazoa</taxon>
        <taxon>Ecdysozoa</taxon>
        <taxon>Arthropoda</taxon>
        <taxon>Chelicerata</taxon>
        <taxon>Arachnida</taxon>
        <taxon>Araneae</taxon>
        <taxon>Araneomorphae</taxon>
        <taxon>Entelegynae</taxon>
        <taxon>Araneoidea</taxon>
        <taxon>Nephilidae</taxon>
        <taxon>Trichonephila</taxon>
        <taxon>Trichonephila inaurata</taxon>
    </lineage>
</organism>
<accession>A0A8X7CNC3</accession>